<proteinExistence type="inferred from homology"/>
<dbReference type="GO" id="GO:0042981">
    <property type="term" value="P:regulation of apoptotic process"/>
    <property type="evidence" value="ECO:0007669"/>
    <property type="project" value="InterPro"/>
</dbReference>
<dbReference type="PANTHER" id="PTHR11256">
    <property type="entry name" value="BCL-2 RELATED"/>
    <property type="match status" value="1"/>
</dbReference>
<dbReference type="SUPFAM" id="SSF56854">
    <property type="entry name" value="Bcl-2 inhibitors of programmed cell death"/>
    <property type="match status" value="1"/>
</dbReference>
<comment type="similarity">
    <text evidence="1">Belongs to the Bcl-2 family.</text>
</comment>
<keyword evidence="3" id="KW-0472">Membrane</keyword>
<evidence type="ECO:0000259" key="4">
    <source>
        <dbReference type="SMART" id="SM00337"/>
    </source>
</evidence>
<dbReference type="GO" id="GO:0005741">
    <property type="term" value="C:mitochondrial outer membrane"/>
    <property type="evidence" value="ECO:0007669"/>
    <property type="project" value="TreeGrafter"/>
</dbReference>
<dbReference type="GO" id="GO:0001836">
    <property type="term" value="P:release of cytochrome c from mitochondria"/>
    <property type="evidence" value="ECO:0007669"/>
    <property type="project" value="TreeGrafter"/>
</dbReference>
<evidence type="ECO:0000256" key="3">
    <source>
        <dbReference type="SAM" id="Phobius"/>
    </source>
</evidence>
<reference evidence="5" key="1">
    <citation type="submission" date="2021-01" db="UniProtKB">
        <authorList>
            <consortium name="EnsemblMetazoa"/>
        </authorList>
    </citation>
    <scope>IDENTIFICATION</scope>
</reference>
<evidence type="ECO:0000256" key="2">
    <source>
        <dbReference type="ARBA" id="ARBA00022703"/>
    </source>
</evidence>
<keyword evidence="3" id="KW-0812">Transmembrane</keyword>
<feature type="domain" description="Bcl-2 Bcl-2 homology region 1-3" evidence="4">
    <location>
        <begin position="212"/>
        <end position="312"/>
    </location>
</feature>
<dbReference type="GO" id="GO:0097192">
    <property type="term" value="P:extrinsic apoptotic signaling pathway in absence of ligand"/>
    <property type="evidence" value="ECO:0007669"/>
    <property type="project" value="TreeGrafter"/>
</dbReference>
<organism evidence="5 6">
    <name type="scientific">Varroa destructor</name>
    <name type="common">Honeybee mite</name>
    <dbReference type="NCBI Taxonomy" id="109461"/>
    <lineage>
        <taxon>Eukaryota</taxon>
        <taxon>Metazoa</taxon>
        <taxon>Ecdysozoa</taxon>
        <taxon>Arthropoda</taxon>
        <taxon>Chelicerata</taxon>
        <taxon>Arachnida</taxon>
        <taxon>Acari</taxon>
        <taxon>Parasitiformes</taxon>
        <taxon>Mesostigmata</taxon>
        <taxon>Gamasina</taxon>
        <taxon>Dermanyssoidea</taxon>
        <taxon>Varroidae</taxon>
        <taxon>Varroa</taxon>
    </lineage>
</organism>
<dbReference type="AlphaFoldDB" id="A0A7M7JHS0"/>
<dbReference type="OrthoDB" id="6080198at2759"/>
<dbReference type="InterPro" id="IPR002475">
    <property type="entry name" value="Bcl2-like"/>
</dbReference>
<dbReference type="Pfam" id="PF00452">
    <property type="entry name" value="Bcl-2"/>
    <property type="match status" value="1"/>
</dbReference>
<dbReference type="InterPro" id="IPR046371">
    <property type="entry name" value="Bcl-2_BH1-3"/>
</dbReference>
<dbReference type="KEGG" id="vde:111246470"/>
<dbReference type="InParanoid" id="A0A7M7JHS0"/>
<dbReference type="RefSeq" id="XP_022651853.1">
    <property type="nucleotide sequence ID" value="XM_022796118.1"/>
</dbReference>
<sequence length="344" mass="39426">MPGRHEFLAVSLAHVLYERKRAPAIIANFDYPSSDDEANLRRALPAMFQNITFAQMALPIRPMFSSNPSQEDTEQEGRLLLRDFVSQEIERNHVVIESPENEEEEVFGAELQNNYNNGKGSSTDNWFAANELSRTAPSYSSNEPFSCPSSHLDSTFMSTQPRNKYSQGRPHRIVDPARLVYSHLSGPTSEPIPSPEEVLRSHPMYRDAGRQLSRLADEFARSRERQRVKQQAEALSMNTVTRENLIALMTELFHDGFSRERLVTLFFFCSDLIIKAMRDTQEGGGIRWEILGWVWEFFCDRVCAWVREHGGWENVLLNFLPKAIMVTTGVAITAGIAFYIWKNW</sequence>
<dbReference type="EnsemblMetazoa" id="XM_022796118">
    <property type="protein sequence ID" value="XP_022651853"/>
    <property type="gene ID" value="LOC111246470"/>
</dbReference>
<dbReference type="GO" id="GO:0008630">
    <property type="term" value="P:intrinsic apoptotic signaling pathway in response to DNA damage"/>
    <property type="evidence" value="ECO:0007669"/>
    <property type="project" value="TreeGrafter"/>
</dbReference>
<keyword evidence="2" id="KW-0053">Apoptosis</keyword>
<feature type="transmembrane region" description="Helical" evidence="3">
    <location>
        <begin position="323"/>
        <end position="341"/>
    </location>
</feature>
<dbReference type="InterPro" id="IPR026298">
    <property type="entry name" value="Bcl-2_fam"/>
</dbReference>
<dbReference type="GeneID" id="111246470"/>
<protein>
    <recommendedName>
        <fullName evidence="4">Bcl-2 Bcl-2 homology region 1-3 domain-containing protein</fullName>
    </recommendedName>
</protein>
<dbReference type="PANTHER" id="PTHR11256:SF21">
    <property type="entry name" value="BCL-2 BCL-2 HOMOLOGY REGION 1-3 DOMAIN-CONTAINING PROTEIN"/>
    <property type="match status" value="1"/>
</dbReference>
<dbReference type="Proteomes" id="UP000594260">
    <property type="component" value="Unplaced"/>
</dbReference>
<dbReference type="SMART" id="SM00337">
    <property type="entry name" value="BCL"/>
    <property type="match status" value="1"/>
</dbReference>
<keyword evidence="6" id="KW-1185">Reference proteome</keyword>
<name>A0A7M7JHS0_VARDE</name>
<keyword evidence="3" id="KW-1133">Transmembrane helix</keyword>
<accession>A0A7M7JHS0</accession>
<evidence type="ECO:0000313" key="5">
    <source>
        <dbReference type="EnsemblMetazoa" id="XP_022651853"/>
    </source>
</evidence>
<dbReference type="Gene3D" id="1.10.437.10">
    <property type="entry name" value="Blc2-like"/>
    <property type="match status" value="1"/>
</dbReference>
<dbReference type="PROSITE" id="PS50062">
    <property type="entry name" value="BCL2_FAMILY"/>
    <property type="match status" value="1"/>
</dbReference>
<dbReference type="GO" id="GO:0051400">
    <property type="term" value="F:BH domain binding"/>
    <property type="evidence" value="ECO:0007669"/>
    <property type="project" value="TreeGrafter"/>
</dbReference>
<dbReference type="InterPro" id="IPR036834">
    <property type="entry name" value="Bcl-2-like_sf"/>
</dbReference>
<evidence type="ECO:0000313" key="6">
    <source>
        <dbReference type="Proteomes" id="UP000594260"/>
    </source>
</evidence>
<evidence type="ECO:0000256" key="1">
    <source>
        <dbReference type="ARBA" id="ARBA00009458"/>
    </source>
</evidence>